<reference evidence="3 4" key="1">
    <citation type="submission" date="2018-07" db="EMBL/GenBank/DDBJ databases">
        <title>Genomic Encyclopedia of Type Strains, Phase III (KMG-III): the genomes of soil and plant-associated and newly described type strains.</title>
        <authorList>
            <person name="Whitman W."/>
        </authorList>
    </citation>
    <scope>NUCLEOTIDE SEQUENCE [LARGE SCALE GENOMIC DNA]</scope>
    <source>
        <strain evidence="3 4">CECT 8525</strain>
    </source>
</reference>
<dbReference type="RefSeq" id="WP_114349649.1">
    <property type="nucleotide sequence ID" value="NZ_QPJL01000012.1"/>
</dbReference>
<organism evidence="3 4">
    <name type="scientific">Paracoccus lutimaris</name>
    <dbReference type="NCBI Taxonomy" id="1490030"/>
    <lineage>
        <taxon>Bacteria</taxon>
        <taxon>Pseudomonadati</taxon>
        <taxon>Pseudomonadota</taxon>
        <taxon>Alphaproteobacteria</taxon>
        <taxon>Rhodobacterales</taxon>
        <taxon>Paracoccaceae</taxon>
        <taxon>Paracoccus</taxon>
    </lineage>
</organism>
<dbReference type="CDD" id="cd22341">
    <property type="entry name" value="NucS-like"/>
    <property type="match status" value="1"/>
</dbReference>
<dbReference type="InterPro" id="IPR048301">
    <property type="entry name" value="NucS_C"/>
</dbReference>
<dbReference type="GO" id="GO:0004519">
    <property type="term" value="F:endonuclease activity"/>
    <property type="evidence" value="ECO:0007669"/>
    <property type="project" value="InterPro"/>
</dbReference>
<evidence type="ECO:0000256" key="1">
    <source>
        <dbReference type="ARBA" id="ARBA00023125"/>
    </source>
</evidence>
<evidence type="ECO:0000313" key="3">
    <source>
        <dbReference type="EMBL" id="RCW82441.1"/>
    </source>
</evidence>
<dbReference type="AlphaFoldDB" id="A0A368YQE2"/>
<protein>
    <submittedName>
        <fullName evidence="3">Uncharacterized protein DUF91</fullName>
    </submittedName>
</protein>
<accession>A0A368YQE2</accession>
<dbReference type="EMBL" id="QPJL01000012">
    <property type="protein sequence ID" value="RCW82441.1"/>
    <property type="molecule type" value="Genomic_DNA"/>
</dbReference>
<evidence type="ECO:0000259" key="2">
    <source>
        <dbReference type="Pfam" id="PF01939"/>
    </source>
</evidence>
<dbReference type="PANTHER" id="PTHR38814:SF1">
    <property type="entry name" value="ENDONUCLEASE NUCS"/>
    <property type="match status" value="1"/>
</dbReference>
<name>A0A368YQE2_9RHOB</name>
<dbReference type="InterPro" id="IPR011856">
    <property type="entry name" value="tRNA_endonuc-like_dom_sf"/>
</dbReference>
<dbReference type="OrthoDB" id="8477544at2"/>
<keyword evidence="4" id="KW-1185">Reference proteome</keyword>
<proteinExistence type="predicted"/>
<dbReference type="InterPro" id="IPR002793">
    <property type="entry name" value="Endonuclease_NucS"/>
</dbReference>
<evidence type="ECO:0000313" key="4">
    <source>
        <dbReference type="Proteomes" id="UP000253345"/>
    </source>
</evidence>
<dbReference type="Gene3D" id="3.40.1350.10">
    <property type="match status" value="1"/>
</dbReference>
<dbReference type="Pfam" id="PF01939">
    <property type="entry name" value="NucS_C"/>
    <property type="match status" value="1"/>
</dbReference>
<comment type="caution">
    <text evidence="3">The sequence shown here is derived from an EMBL/GenBank/DDBJ whole genome shotgun (WGS) entry which is preliminary data.</text>
</comment>
<gene>
    <name evidence="3" type="ORF">DFP89_11238</name>
</gene>
<feature type="domain" description="Endonuclease NucS C-terminal" evidence="2">
    <location>
        <begin position="128"/>
        <end position="215"/>
    </location>
</feature>
<dbReference type="PANTHER" id="PTHR38814">
    <property type="entry name" value="ENDONUCLEASE NUCS"/>
    <property type="match status" value="1"/>
</dbReference>
<dbReference type="GO" id="GO:0003677">
    <property type="term" value="F:DNA binding"/>
    <property type="evidence" value="ECO:0007669"/>
    <property type="project" value="UniProtKB-KW"/>
</dbReference>
<sequence>MREAEYRQHLAERNLAEKTREQRISALKRIERAYNVDLDAAFAEDELRRIAGSFVYSTDDARSGRDNPSKINVDRGDLRTILAWYKSHLADYIKFRGGSGLISGDIGDDGESPTVETAEAVLQVFGLERDLQDALRTNISQLEEGLTIIDGDVERRVEAGFIDILARDSQGRTVVIELKAGVSKPEAVAQILAYMGCIAEEENGLVRGILIASDHHPRVTLATRAIPNLELKRYGYRFEFS</sequence>
<keyword evidence="1" id="KW-0238">DNA-binding</keyword>
<dbReference type="Proteomes" id="UP000253345">
    <property type="component" value="Unassembled WGS sequence"/>
</dbReference>